<protein>
    <submittedName>
        <fullName evidence="1">DUF3892 domain-containing protein</fullName>
    </submittedName>
</protein>
<dbReference type="AlphaFoldDB" id="A0A5B7X9U1"/>
<sequence>MTGTIRTEIATQQDALTGIEKGEWDFFVKRGLLTVDVIVANSRYGNKYLKTVNDGEEPNNLLSLPECP</sequence>
<accession>A0A5B7X9U1</accession>
<reference evidence="1 2" key="1">
    <citation type="submission" date="2019-06" db="EMBL/GenBank/DDBJ databases">
        <title>Complete genome sequence of Antarcticibacterium flavum KCTC 52984T from an Antarctic marine sediment.</title>
        <authorList>
            <person name="Lee Y.M."/>
            <person name="Shin S.C."/>
        </authorList>
    </citation>
    <scope>NUCLEOTIDE SEQUENCE [LARGE SCALE GENOMIC DNA]</scope>
    <source>
        <strain evidence="1 2">KCTC 52984</strain>
    </source>
</reference>
<proteinExistence type="predicted"/>
<keyword evidence="2" id="KW-1185">Reference proteome</keyword>
<dbReference type="RefSeq" id="WP_139067905.1">
    <property type="nucleotide sequence ID" value="NZ_CP040812.1"/>
</dbReference>
<dbReference type="OrthoDB" id="826539at2"/>
<dbReference type="InterPro" id="IPR024997">
    <property type="entry name" value="DUF3892"/>
</dbReference>
<evidence type="ECO:0000313" key="1">
    <source>
        <dbReference type="EMBL" id="QCY71371.1"/>
    </source>
</evidence>
<evidence type="ECO:0000313" key="2">
    <source>
        <dbReference type="Proteomes" id="UP000309016"/>
    </source>
</evidence>
<organism evidence="1 2">
    <name type="scientific">Antarcticibacterium flavum</name>
    <dbReference type="NCBI Taxonomy" id="2058175"/>
    <lineage>
        <taxon>Bacteria</taxon>
        <taxon>Pseudomonadati</taxon>
        <taxon>Bacteroidota</taxon>
        <taxon>Flavobacteriia</taxon>
        <taxon>Flavobacteriales</taxon>
        <taxon>Flavobacteriaceae</taxon>
        <taxon>Antarcticibacterium</taxon>
    </lineage>
</organism>
<dbReference type="Proteomes" id="UP000309016">
    <property type="component" value="Chromosome"/>
</dbReference>
<gene>
    <name evidence="1" type="ORF">FHG64_06285</name>
</gene>
<name>A0A5B7X9U1_9FLAO</name>
<dbReference type="KEGG" id="afla:FHG64_06285"/>
<dbReference type="Pfam" id="PF13031">
    <property type="entry name" value="DUF3892"/>
    <property type="match status" value="1"/>
</dbReference>
<dbReference type="EMBL" id="CP040812">
    <property type="protein sequence ID" value="QCY71371.1"/>
    <property type="molecule type" value="Genomic_DNA"/>
</dbReference>